<comment type="subcellular location">
    <subcellularLocation>
        <location evidence="1">Cell outer membrane</location>
    </subcellularLocation>
</comment>
<evidence type="ECO:0000256" key="1">
    <source>
        <dbReference type="ARBA" id="ARBA00004442"/>
    </source>
</evidence>
<evidence type="ECO:0000313" key="6">
    <source>
        <dbReference type="EMBL" id="OJF89640.1"/>
    </source>
</evidence>
<keyword evidence="3" id="KW-0732">Signal</keyword>
<dbReference type="GO" id="GO:0009279">
    <property type="term" value="C:cell outer membrane"/>
    <property type="evidence" value="ECO:0007669"/>
    <property type="project" value="UniProtKB-SubCell"/>
</dbReference>
<keyword evidence="4" id="KW-0472">Membrane</keyword>
<name>A0A657LLL5_9HYPH</name>
<evidence type="ECO:0000256" key="3">
    <source>
        <dbReference type="ARBA" id="ARBA00022729"/>
    </source>
</evidence>
<organism evidence="6 7">
    <name type="scientific">Pararhizobium antarcticum</name>
    <dbReference type="NCBI Taxonomy" id="1798805"/>
    <lineage>
        <taxon>Bacteria</taxon>
        <taxon>Pseudomonadati</taxon>
        <taxon>Pseudomonadota</taxon>
        <taxon>Alphaproteobacteria</taxon>
        <taxon>Hyphomicrobiales</taxon>
        <taxon>Rhizobiaceae</taxon>
        <taxon>Rhizobium/Agrobacterium group</taxon>
        <taxon>Pararhizobium</taxon>
    </lineage>
</organism>
<dbReference type="PANTHER" id="PTHR38776">
    <property type="entry name" value="MLTA-INTERACTING PROTEIN-RELATED"/>
    <property type="match status" value="1"/>
</dbReference>
<evidence type="ECO:0000256" key="5">
    <source>
        <dbReference type="ARBA" id="ARBA00023237"/>
    </source>
</evidence>
<dbReference type="AlphaFoldDB" id="A0A657LLL5"/>
<keyword evidence="7" id="KW-1185">Reference proteome</keyword>
<protein>
    <recommendedName>
        <fullName evidence="8">MltA-interacting MipA family protein</fullName>
    </recommendedName>
</protein>
<comment type="caution">
    <text evidence="6">The sequence shown here is derived from an EMBL/GenBank/DDBJ whole genome shotgun (WGS) entry which is preliminary data.</text>
</comment>
<dbReference type="RefSeq" id="WP_071835916.1">
    <property type="nucleotide sequence ID" value="NZ_LSRP01000158.1"/>
</dbReference>
<accession>A0A657LLL5</accession>
<evidence type="ECO:0008006" key="8">
    <source>
        <dbReference type="Google" id="ProtNLM"/>
    </source>
</evidence>
<proteinExistence type="inferred from homology"/>
<evidence type="ECO:0000256" key="2">
    <source>
        <dbReference type="ARBA" id="ARBA00005722"/>
    </source>
</evidence>
<keyword evidence="5" id="KW-0998">Cell outer membrane</keyword>
<evidence type="ECO:0000313" key="7">
    <source>
        <dbReference type="Proteomes" id="UP000182661"/>
    </source>
</evidence>
<gene>
    <name evidence="6" type="ORF">AX760_24910</name>
</gene>
<sequence length="251" mass="26223">MPLDTFHRGFGTAILLGSVLLTPIAGQAEGLRYSVRLYAGATTSPLDKGEPVVGVPDLLIEGERFSIGTSGPTYDVFDIDGFGLLARLAPRFVSADPTEVAGIERLEKDIAIEVGLAATLAYAQFELGLETLKDLSDTHDGMAITASVGKMFNLSDRFGFGARCGAALRDQKLATYTYGLQPSGAGGGISAYRVKEASSPSIGVEATFALSENNTLLGAVSAALLPNSVTASPIVKRDTLVSAMIGVRYDV</sequence>
<dbReference type="PANTHER" id="PTHR38776:SF1">
    <property type="entry name" value="MLTA-INTERACTING PROTEIN-RELATED"/>
    <property type="match status" value="1"/>
</dbReference>
<comment type="similarity">
    <text evidence="2">Belongs to the MipA/OmpV family.</text>
</comment>
<reference evidence="6 7" key="1">
    <citation type="submission" date="2016-02" db="EMBL/GenBank/DDBJ databases">
        <title>Genome sequencing of a beta-galactosidase producing bacteria Rhizobium sp. 59.</title>
        <authorList>
            <person name="Wang D."/>
            <person name="Kot W."/>
            <person name="Qin Y."/>
            <person name="Hansen L."/>
            <person name="Naqvi K."/>
            <person name="Rensing C."/>
        </authorList>
    </citation>
    <scope>NUCLEOTIDE SEQUENCE [LARGE SCALE GENOMIC DNA]</scope>
    <source>
        <strain evidence="6 7">59</strain>
    </source>
</reference>
<dbReference type="Proteomes" id="UP000182661">
    <property type="component" value="Unassembled WGS sequence"/>
</dbReference>
<evidence type="ECO:0000256" key="4">
    <source>
        <dbReference type="ARBA" id="ARBA00023136"/>
    </source>
</evidence>
<dbReference type="OrthoDB" id="7343706at2"/>
<dbReference type="Pfam" id="PF06629">
    <property type="entry name" value="MipA"/>
    <property type="match status" value="1"/>
</dbReference>
<dbReference type="InterPro" id="IPR010583">
    <property type="entry name" value="MipA"/>
</dbReference>
<dbReference type="EMBL" id="LSRP01000158">
    <property type="protein sequence ID" value="OJF89640.1"/>
    <property type="molecule type" value="Genomic_DNA"/>
</dbReference>